<dbReference type="InterPro" id="IPR012434">
    <property type="entry name" value="DUF1631"/>
</dbReference>
<keyword evidence="3" id="KW-1185">Reference proteome</keyword>
<feature type="region of interest" description="Disordered" evidence="1">
    <location>
        <begin position="186"/>
        <end position="209"/>
    </location>
</feature>
<dbReference type="Pfam" id="PF07793">
    <property type="entry name" value="DUF1631"/>
    <property type="match status" value="2"/>
</dbReference>
<evidence type="ECO:0000256" key="1">
    <source>
        <dbReference type="SAM" id="MobiDB-lite"/>
    </source>
</evidence>
<dbReference type="EMBL" id="BJNV01000042">
    <property type="protein sequence ID" value="GEC96384.1"/>
    <property type="molecule type" value="Genomic_DNA"/>
</dbReference>
<dbReference type="RefSeq" id="WP_141352638.1">
    <property type="nucleotide sequence ID" value="NZ_BJNV01000042.1"/>
</dbReference>
<evidence type="ECO:0008006" key="4">
    <source>
        <dbReference type="Google" id="ProtNLM"/>
    </source>
</evidence>
<evidence type="ECO:0000313" key="3">
    <source>
        <dbReference type="Proteomes" id="UP000318422"/>
    </source>
</evidence>
<dbReference type="Proteomes" id="UP000318422">
    <property type="component" value="Unassembled WGS sequence"/>
</dbReference>
<dbReference type="AlphaFoldDB" id="A0A4Y4CY17"/>
<comment type="caution">
    <text evidence="2">The sequence shown here is derived from an EMBL/GenBank/DDBJ whole genome shotgun (WGS) entry which is preliminary data.</text>
</comment>
<sequence length="660" mass="72027">MTQQSRSGGSPAERAEALLTRSRSRFLQALREAAEEVIHHPDWLDAFTGAAGECFDELSSQRPGRGPEDVRGLTASRMNLVHDNETDYSIALINLDQRLHDYCGRDLAALHMRMRMQLVGTPLVLQDESPLGTESVCRALRGLKEAERLSATEALGLLQQLEEPLRRHLSGFYRAFEHELANEGLGARVRGRPQHVEPDEEAPDSADSPAARVKLGVHPVDALRLSVLARHKGKPQPAGGLDRSLASALIDRIEAWLGERQQYGAGVPVSLGASELGALLSPTKAAAVEVIETICGYAAEAPRLPTPFRSLIARLRVPLLRLALRSETLLAAERHAALRMVDQIANLGRTVAPDCSPDLPVCRGLLTIVNTLAQAPRISDKDFEAALGAVEALVLSRQRSAVARAAAFKSEVERMERRDVALQHACRALYLVIGHAKPSPVRNFLENYWVHVIAKVAYRHGSDSAEWATRLHTANRLLATVDDSQGARSLKRRVAEIPYLIEELKEGLGWVGLTESRIWDALAPCMALHANLIAGKPAPEFVPRRSSCRPTLSSRAEKSGLRVLKHKQYVPGELPLPPAWAALEVGDTVSVALPDGSVMRGFVAQFAPLRQVILIADGDDNVQLAITARALSQQVELPETQLFRPVSIVDEAASSKLVHT</sequence>
<organism evidence="2 3">
    <name type="scientific">Zoogloea ramigera</name>
    <dbReference type="NCBI Taxonomy" id="350"/>
    <lineage>
        <taxon>Bacteria</taxon>
        <taxon>Pseudomonadati</taxon>
        <taxon>Pseudomonadota</taxon>
        <taxon>Betaproteobacteria</taxon>
        <taxon>Rhodocyclales</taxon>
        <taxon>Zoogloeaceae</taxon>
        <taxon>Zoogloea</taxon>
    </lineage>
</organism>
<protein>
    <recommendedName>
        <fullName evidence="4">DUF1631 family protein</fullName>
    </recommendedName>
</protein>
<reference evidence="2 3" key="1">
    <citation type="submission" date="2019-06" db="EMBL/GenBank/DDBJ databases">
        <title>Whole genome shotgun sequence of Zoogloea ramigera NBRC 15342.</title>
        <authorList>
            <person name="Hosoyama A."/>
            <person name="Uohara A."/>
            <person name="Ohji S."/>
            <person name="Ichikawa N."/>
        </authorList>
    </citation>
    <scope>NUCLEOTIDE SEQUENCE [LARGE SCALE GENOMIC DNA]</scope>
    <source>
        <strain evidence="2 3">NBRC 15342</strain>
    </source>
</reference>
<gene>
    <name evidence="2" type="ORF">ZRA01_24570</name>
</gene>
<dbReference type="OrthoDB" id="6188167at2"/>
<accession>A0A4Y4CY17</accession>
<name>A0A4Y4CY17_ZOORA</name>
<evidence type="ECO:0000313" key="2">
    <source>
        <dbReference type="EMBL" id="GEC96384.1"/>
    </source>
</evidence>
<proteinExistence type="predicted"/>